<evidence type="ECO:0000256" key="2">
    <source>
        <dbReference type="ARBA" id="ARBA00022448"/>
    </source>
</evidence>
<gene>
    <name evidence="12" type="primary">xylH_1</name>
    <name evidence="12" type="ORF">TRIHO_02550</name>
</gene>
<evidence type="ECO:0000256" key="8">
    <source>
        <dbReference type="ARBA" id="ARBA00023136"/>
    </source>
</evidence>
<evidence type="ECO:0000256" key="7">
    <source>
        <dbReference type="ARBA" id="ARBA00022989"/>
    </source>
</evidence>
<dbReference type="RefSeq" id="WP_068239552.1">
    <property type="nucleotide sequence ID" value="NZ_LPUY01000008.1"/>
</dbReference>
<keyword evidence="3" id="KW-1003">Cell membrane</keyword>
<evidence type="ECO:0000256" key="6">
    <source>
        <dbReference type="ARBA" id="ARBA00022692"/>
    </source>
</evidence>
<evidence type="ECO:0000313" key="12">
    <source>
        <dbReference type="EMBL" id="KUP94921.1"/>
    </source>
</evidence>
<keyword evidence="5" id="KW-0762">Sugar transport</keyword>
<comment type="subcellular location">
    <subcellularLocation>
        <location evidence="1">Cell membrane</location>
        <topology evidence="1">Multi-pass membrane protein</topology>
    </subcellularLocation>
</comment>
<evidence type="ECO:0000256" key="11">
    <source>
        <dbReference type="SAM" id="Phobius"/>
    </source>
</evidence>
<dbReference type="Proteomes" id="UP000068382">
    <property type="component" value="Unassembled WGS sequence"/>
</dbReference>
<feature type="transmembrane region" description="Helical" evidence="11">
    <location>
        <begin position="83"/>
        <end position="104"/>
    </location>
</feature>
<feature type="transmembrane region" description="Helical" evidence="11">
    <location>
        <begin position="178"/>
        <end position="209"/>
    </location>
</feature>
<dbReference type="PANTHER" id="PTHR32196">
    <property type="entry name" value="ABC TRANSPORTER PERMEASE PROTEIN YPHD-RELATED-RELATED"/>
    <property type="match status" value="1"/>
</dbReference>
<dbReference type="Pfam" id="PF02653">
    <property type="entry name" value="BPD_transp_2"/>
    <property type="match status" value="2"/>
</dbReference>
<keyword evidence="8 11" id="KW-0472">Membrane</keyword>
<evidence type="ECO:0000256" key="1">
    <source>
        <dbReference type="ARBA" id="ARBA00004651"/>
    </source>
</evidence>
<proteinExistence type="predicted"/>
<organism evidence="12 13">
    <name type="scientific">Tritonibacter horizontis</name>
    <dbReference type="NCBI Taxonomy" id="1768241"/>
    <lineage>
        <taxon>Bacteria</taxon>
        <taxon>Pseudomonadati</taxon>
        <taxon>Pseudomonadota</taxon>
        <taxon>Alphaproteobacteria</taxon>
        <taxon>Rhodobacterales</taxon>
        <taxon>Paracoccaceae</taxon>
        <taxon>Tritonibacter</taxon>
    </lineage>
</organism>
<dbReference type="PATRIC" id="fig|1768241.3.peg.257"/>
<dbReference type="PANTHER" id="PTHR32196:SF32">
    <property type="entry name" value="XYLOSE TRANSPORT SYSTEM PERMEASE PROTEIN XYLH"/>
    <property type="match status" value="1"/>
</dbReference>
<feature type="transmembrane region" description="Helical" evidence="11">
    <location>
        <begin position="56"/>
        <end position="77"/>
    </location>
</feature>
<dbReference type="InterPro" id="IPR001851">
    <property type="entry name" value="ABC_transp_permease"/>
</dbReference>
<keyword evidence="6 11" id="KW-0812">Transmembrane</keyword>
<evidence type="ECO:0000256" key="10">
    <source>
        <dbReference type="ARBA" id="ARBA00035686"/>
    </source>
</evidence>
<comment type="caution">
    <text evidence="12">The sequence shown here is derived from an EMBL/GenBank/DDBJ whole genome shotgun (WGS) entry which is preliminary data.</text>
</comment>
<feature type="transmembrane region" description="Helical" evidence="11">
    <location>
        <begin position="404"/>
        <end position="425"/>
    </location>
</feature>
<evidence type="ECO:0000256" key="9">
    <source>
        <dbReference type="ARBA" id="ARBA00035611"/>
    </source>
</evidence>
<feature type="transmembrane region" description="Helical" evidence="11">
    <location>
        <begin position="229"/>
        <end position="249"/>
    </location>
</feature>
<dbReference type="CDD" id="cd06579">
    <property type="entry name" value="TM_PBP1_transp_AraH_like"/>
    <property type="match status" value="1"/>
</dbReference>
<evidence type="ECO:0000256" key="5">
    <source>
        <dbReference type="ARBA" id="ARBA00022597"/>
    </source>
</evidence>
<keyword evidence="2" id="KW-0813">Transport</keyword>
<evidence type="ECO:0000256" key="3">
    <source>
        <dbReference type="ARBA" id="ARBA00022475"/>
    </source>
</evidence>
<feature type="transmembrane region" description="Helical" evidence="11">
    <location>
        <begin position="270"/>
        <end position="295"/>
    </location>
</feature>
<dbReference type="EMBL" id="LPUY01000008">
    <property type="protein sequence ID" value="KUP94921.1"/>
    <property type="molecule type" value="Genomic_DNA"/>
</dbReference>
<comment type="function">
    <text evidence="9">Part of the binding-protein-dependent transport system for D-xylose. Probably responsible for the translocation of the substrate across the membrane.</text>
</comment>
<feature type="transmembrane region" description="Helical" evidence="11">
    <location>
        <begin position="116"/>
        <end position="134"/>
    </location>
</feature>
<feature type="transmembrane region" description="Helical" evidence="11">
    <location>
        <begin position="360"/>
        <end position="384"/>
    </location>
</feature>
<keyword evidence="4" id="KW-0997">Cell inner membrane</keyword>
<evidence type="ECO:0000256" key="4">
    <source>
        <dbReference type="ARBA" id="ARBA00022519"/>
    </source>
</evidence>
<dbReference type="GO" id="GO:0022857">
    <property type="term" value="F:transmembrane transporter activity"/>
    <property type="evidence" value="ECO:0007669"/>
    <property type="project" value="InterPro"/>
</dbReference>
<reference evidence="12 13" key="1">
    <citation type="submission" date="2015-12" db="EMBL/GenBank/DDBJ databases">
        <title>Genome sequence of the marine Rhodobacteraceae strain O3.65, Candidatus Tritonibacter horizontis.</title>
        <authorList>
            <person name="Poehlein A."/>
            <person name="Giebel H.A."/>
            <person name="Voget S."/>
            <person name="Brinkhoff T."/>
        </authorList>
    </citation>
    <scope>NUCLEOTIDE SEQUENCE [LARGE SCALE GENOMIC DNA]</scope>
    <source>
        <strain evidence="12 13">O3.65</strain>
    </source>
</reference>
<sequence length="432" mass="46015">MTDTTSQPITPQNKRNVFQQLELDVRLLGMIGAFIILCIGFNLVTDGRFLTPRNIFNLTIQTVSVAIMASGMVFVIVTRHIDLSVGALLATCSAVMAMTQTELLPHVLGLGLNHPITWIVAVIVGLATGTLIGAFHGWMIGYLTIPAFIVTLGGFLVWRNVAWYMTDGQTIGPLDSTFMIFGGTNGTLGTTFSWILGLIATALALMVLWNSRRAKLAHDFPVKPVWAEIVMGLVVSGAILGFVAVLNAYDIPSRRLERMFEAKGQVMPEGLTMGYGLPISVLILIAVAIVMTVIARRTRLGRYIFATGGNPDAAELSGINTRMLTVKVFSIMGFLCALSAVVASARLANHSNDIGTLDELRVIAAAVIGGTALSGGFGTIYGAILGALIMQSLQSGMAMVGVDAPFQNIVVGAVLVAAVFIDIVYRKRVGAK</sequence>
<keyword evidence="13" id="KW-1185">Reference proteome</keyword>
<dbReference type="GO" id="GO:0005886">
    <property type="term" value="C:plasma membrane"/>
    <property type="evidence" value="ECO:0007669"/>
    <property type="project" value="UniProtKB-SubCell"/>
</dbReference>
<accession>A0A132C2U8</accession>
<feature type="transmembrane region" description="Helical" evidence="11">
    <location>
        <begin position="25"/>
        <end position="44"/>
    </location>
</feature>
<name>A0A132C2U8_9RHOB</name>
<keyword evidence="7 11" id="KW-1133">Transmembrane helix</keyword>
<evidence type="ECO:0000313" key="13">
    <source>
        <dbReference type="Proteomes" id="UP000068382"/>
    </source>
</evidence>
<feature type="transmembrane region" description="Helical" evidence="11">
    <location>
        <begin position="140"/>
        <end position="158"/>
    </location>
</feature>
<dbReference type="OrthoDB" id="192433at2"/>
<dbReference type="AlphaFoldDB" id="A0A132C2U8"/>
<protein>
    <recommendedName>
        <fullName evidence="10">Xylose transport system permease protein XylH</fullName>
    </recommendedName>
</protein>
<feature type="transmembrane region" description="Helical" evidence="11">
    <location>
        <begin position="328"/>
        <end position="348"/>
    </location>
</feature>